<evidence type="ECO:0000313" key="1">
    <source>
        <dbReference type="EMBL" id="KAJ8629584.1"/>
    </source>
</evidence>
<dbReference type="EMBL" id="CM056815">
    <property type="protein sequence ID" value="KAJ8629584.1"/>
    <property type="molecule type" value="Genomic_DNA"/>
</dbReference>
<proteinExistence type="predicted"/>
<dbReference type="Proteomes" id="UP001234297">
    <property type="component" value="Chromosome 7"/>
</dbReference>
<name>A0ACC2L808_PERAE</name>
<gene>
    <name evidence="1" type="ORF">MRB53_022907</name>
</gene>
<protein>
    <submittedName>
        <fullName evidence="1">Uncharacterized protein</fullName>
    </submittedName>
</protein>
<evidence type="ECO:0000313" key="2">
    <source>
        <dbReference type="Proteomes" id="UP001234297"/>
    </source>
</evidence>
<keyword evidence="2" id="KW-1185">Reference proteome</keyword>
<accession>A0ACC2L808</accession>
<reference evidence="1 2" key="1">
    <citation type="journal article" date="2022" name="Hortic Res">
        <title>A haplotype resolved chromosomal level avocado genome allows analysis of novel avocado genes.</title>
        <authorList>
            <person name="Nath O."/>
            <person name="Fletcher S.J."/>
            <person name="Hayward A."/>
            <person name="Shaw L.M."/>
            <person name="Masouleh A.K."/>
            <person name="Furtado A."/>
            <person name="Henry R.J."/>
            <person name="Mitter N."/>
        </authorList>
    </citation>
    <scope>NUCLEOTIDE SEQUENCE [LARGE SCALE GENOMIC DNA]</scope>
    <source>
        <strain evidence="2">cv. Hass</strain>
    </source>
</reference>
<comment type="caution">
    <text evidence="1">The sequence shown here is derived from an EMBL/GenBank/DDBJ whole genome shotgun (WGS) entry which is preliminary data.</text>
</comment>
<organism evidence="1 2">
    <name type="scientific">Persea americana</name>
    <name type="common">Avocado</name>
    <dbReference type="NCBI Taxonomy" id="3435"/>
    <lineage>
        <taxon>Eukaryota</taxon>
        <taxon>Viridiplantae</taxon>
        <taxon>Streptophyta</taxon>
        <taxon>Embryophyta</taxon>
        <taxon>Tracheophyta</taxon>
        <taxon>Spermatophyta</taxon>
        <taxon>Magnoliopsida</taxon>
        <taxon>Magnoliidae</taxon>
        <taxon>Laurales</taxon>
        <taxon>Lauraceae</taxon>
        <taxon>Persea</taxon>
    </lineage>
</organism>
<sequence length="98" mass="11173">MCLHQISCSPCGLFAKGQHLYLSGFVLSTNNVTAHGANSLTLANWTYKHSLQVKKQRDRFQQRKKGVDLVRSGLRIILRLGLRHLVWLLCGLIEKNWS</sequence>